<dbReference type="Proteomes" id="UP000249248">
    <property type="component" value="Unassembled WGS sequence"/>
</dbReference>
<protein>
    <submittedName>
        <fullName evidence="1">Uncharacterized protein</fullName>
    </submittedName>
</protein>
<name>A0A2W1N218_9FLAO</name>
<comment type="caution">
    <text evidence="1">The sequence shown here is derived from an EMBL/GenBank/DDBJ whole genome shotgun (WGS) entry which is preliminary data.</text>
</comment>
<organism evidence="1 2">
    <name type="scientific">Putridiphycobacter roseus</name>
    <dbReference type="NCBI Taxonomy" id="2219161"/>
    <lineage>
        <taxon>Bacteria</taxon>
        <taxon>Pseudomonadati</taxon>
        <taxon>Bacteroidota</taxon>
        <taxon>Flavobacteriia</taxon>
        <taxon>Flavobacteriales</taxon>
        <taxon>Crocinitomicaceae</taxon>
        <taxon>Putridiphycobacter</taxon>
    </lineage>
</organism>
<reference evidence="1 2" key="1">
    <citation type="submission" date="2018-06" db="EMBL/GenBank/DDBJ databases">
        <title>The draft genome sequence of Crocinitomix sp. SM1701.</title>
        <authorList>
            <person name="Zhang X."/>
        </authorList>
    </citation>
    <scope>NUCLEOTIDE SEQUENCE [LARGE SCALE GENOMIC DNA]</scope>
    <source>
        <strain evidence="1 2">SM1701</strain>
    </source>
</reference>
<accession>A0A2W1N218</accession>
<proteinExistence type="predicted"/>
<evidence type="ECO:0000313" key="2">
    <source>
        <dbReference type="Proteomes" id="UP000249248"/>
    </source>
</evidence>
<keyword evidence="2" id="KW-1185">Reference proteome</keyword>
<sequence length="134" mass="15439">MHPEVEKLIDHSFEYAQELLVDTKEFYPFGAFIDTIGNVHPLEFEFDAKNMPKVGAVLESLSKYCETEMSENKMKGYALTFESIIKLDENSKEKTCITLKIKHSEENDIPDFYQAFEINEAGEVDFEPVFGVKK</sequence>
<dbReference type="AlphaFoldDB" id="A0A2W1N218"/>
<dbReference type="EMBL" id="QKSB01000003">
    <property type="protein sequence ID" value="PZE17610.1"/>
    <property type="molecule type" value="Genomic_DNA"/>
</dbReference>
<gene>
    <name evidence="1" type="ORF">DNU06_07210</name>
</gene>
<dbReference type="RefSeq" id="WP_111062570.1">
    <property type="nucleotide sequence ID" value="NZ_JBHUCU010000027.1"/>
</dbReference>
<dbReference type="OrthoDB" id="763610at2"/>
<evidence type="ECO:0000313" key="1">
    <source>
        <dbReference type="EMBL" id="PZE17610.1"/>
    </source>
</evidence>